<dbReference type="InterPro" id="IPR032528">
    <property type="entry name" value="Ribosom_S30AE_C"/>
</dbReference>
<gene>
    <name evidence="2" type="ORF">MBRA_29150</name>
</gene>
<dbReference type="PANTHER" id="PTHR33231">
    <property type="entry name" value="30S RIBOSOMAL PROTEIN"/>
    <property type="match status" value="1"/>
</dbReference>
<feature type="domain" description="Sigma 54 modulation/S30EA ribosomal protein C-terminal" evidence="1">
    <location>
        <begin position="59"/>
        <end position="102"/>
    </location>
</feature>
<proteinExistence type="predicted"/>
<name>A0ABM7KNM0_9MYCO</name>
<evidence type="ECO:0000259" key="1">
    <source>
        <dbReference type="Pfam" id="PF16321"/>
    </source>
</evidence>
<evidence type="ECO:0000313" key="2">
    <source>
        <dbReference type="EMBL" id="BBZ12720.1"/>
    </source>
</evidence>
<dbReference type="PANTHER" id="PTHR33231:SF3">
    <property type="entry name" value="RIBOSOME-ASSOCIATED INHIBITOR A"/>
    <property type="match status" value="1"/>
</dbReference>
<dbReference type="InterPro" id="IPR038416">
    <property type="entry name" value="Ribosom_S30AE_C_sf"/>
</dbReference>
<feature type="domain" description="Sigma 54 modulation/S30EA ribosomal protein C-terminal" evidence="1">
    <location>
        <begin position="2"/>
        <end position="35"/>
    </location>
</feature>
<dbReference type="EMBL" id="AP022606">
    <property type="protein sequence ID" value="BBZ12720.1"/>
    <property type="molecule type" value="Genomic_DNA"/>
</dbReference>
<dbReference type="Pfam" id="PF16321">
    <property type="entry name" value="Ribosom_S30AE_C"/>
    <property type="match status" value="2"/>
</dbReference>
<evidence type="ECO:0000313" key="3">
    <source>
        <dbReference type="Proteomes" id="UP000467379"/>
    </source>
</evidence>
<keyword evidence="3" id="KW-1185">Reference proteome</keyword>
<sequence>MQEMELLDYDFHLFTEKGTRQASVVYRAGPTGYRVAQLKPSVEELAPFELPVTLSPQPAPRLTLQRAKEELCLLGLPFLFFIDVAEGRAGVLYHRYDGHYGLISPSN</sequence>
<protein>
    <recommendedName>
        <fullName evidence="1">Sigma 54 modulation/S30EA ribosomal protein C-terminal domain-containing protein</fullName>
    </recommendedName>
</protein>
<dbReference type="InterPro" id="IPR050574">
    <property type="entry name" value="HPF/YfiA_ribosome-assoc"/>
</dbReference>
<reference evidence="2 3" key="1">
    <citation type="journal article" date="2019" name="Emerg. Microbes Infect.">
        <title>Comprehensive subspecies identification of 175 nontuberculous mycobacteria species based on 7547 genomic profiles.</title>
        <authorList>
            <person name="Matsumoto Y."/>
            <person name="Kinjo T."/>
            <person name="Motooka D."/>
            <person name="Nabeya D."/>
            <person name="Jung N."/>
            <person name="Uechi K."/>
            <person name="Horii T."/>
            <person name="Iida T."/>
            <person name="Fujita J."/>
            <person name="Nakamura S."/>
        </authorList>
    </citation>
    <scope>NUCLEOTIDE SEQUENCE [LARGE SCALE GENOMIC DNA]</scope>
    <source>
        <strain evidence="2 3">JCM 12687</strain>
    </source>
</reference>
<accession>A0ABM7KNM0</accession>
<organism evidence="2 3">
    <name type="scientific">Mycobacterium branderi</name>
    <dbReference type="NCBI Taxonomy" id="43348"/>
    <lineage>
        <taxon>Bacteria</taxon>
        <taxon>Bacillati</taxon>
        <taxon>Actinomycetota</taxon>
        <taxon>Actinomycetes</taxon>
        <taxon>Mycobacteriales</taxon>
        <taxon>Mycobacteriaceae</taxon>
        <taxon>Mycobacterium</taxon>
    </lineage>
</organism>
<dbReference type="Proteomes" id="UP000467379">
    <property type="component" value="Chromosome"/>
</dbReference>
<dbReference type="Gene3D" id="3.30.505.50">
    <property type="entry name" value="Sigma 54 modulation/S30EA ribosomal protein, C-terminal domain"/>
    <property type="match status" value="2"/>
</dbReference>